<dbReference type="GO" id="GO:0005634">
    <property type="term" value="C:nucleus"/>
    <property type="evidence" value="ECO:0007669"/>
    <property type="project" value="UniProtKB-SubCell"/>
</dbReference>
<keyword evidence="11" id="KW-1185">Reference proteome</keyword>
<keyword evidence="7" id="KW-0539">Nucleus</keyword>
<dbReference type="GO" id="GO:0006357">
    <property type="term" value="P:regulation of transcription by RNA polymerase II"/>
    <property type="evidence" value="ECO:0007669"/>
    <property type="project" value="TreeGrafter"/>
</dbReference>
<feature type="domain" description="C2H2-type" evidence="9">
    <location>
        <begin position="160"/>
        <end position="190"/>
    </location>
</feature>
<comment type="subcellular location">
    <subcellularLocation>
        <location evidence="1">Nucleus</location>
    </subcellularLocation>
</comment>
<evidence type="ECO:0000256" key="4">
    <source>
        <dbReference type="ARBA" id="ARBA00022833"/>
    </source>
</evidence>
<dbReference type="PANTHER" id="PTHR46179">
    <property type="entry name" value="ZINC FINGER PROTEIN"/>
    <property type="match status" value="1"/>
</dbReference>
<keyword evidence="2" id="KW-0479">Metal-binding</keyword>
<evidence type="ECO:0000313" key="10">
    <source>
        <dbReference type="EMBL" id="RPA76404.1"/>
    </source>
</evidence>
<organism evidence="10 11">
    <name type="scientific">Ascobolus immersus RN42</name>
    <dbReference type="NCBI Taxonomy" id="1160509"/>
    <lineage>
        <taxon>Eukaryota</taxon>
        <taxon>Fungi</taxon>
        <taxon>Dikarya</taxon>
        <taxon>Ascomycota</taxon>
        <taxon>Pezizomycotina</taxon>
        <taxon>Pezizomycetes</taxon>
        <taxon>Pezizales</taxon>
        <taxon>Ascobolaceae</taxon>
        <taxon>Ascobolus</taxon>
    </lineage>
</organism>
<dbReference type="OrthoDB" id="4748970at2759"/>
<keyword evidence="4" id="KW-0862">Zinc</keyword>
<feature type="domain" description="C2H2-type" evidence="9">
    <location>
        <begin position="9"/>
        <end position="39"/>
    </location>
</feature>
<dbReference type="SMART" id="SM00355">
    <property type="entry name" value="ZnF_C2H2"/>
    <property type="match status" value="5"/>
</dbReference>
<proteinExistence type="predicted"/>
<feature type="domain" description="C2H2-type" evidence="9">
    <location>
        <begin position="128"/>
        <end position="158"/>
    </location>
</feature>
<dbReference type="PANTHER" id="PTHR46179:SF13">
    <property type="entry name" value="C2H2-TYPE DOMAIN-CONTAINING PROTEIN"/>
    <property type="match status" value="1"/>
</dbReference>
<keyword evidence="6" id="KW-0804">Transcription</keyword>
<dbReference type="GO" id="GO:0008270">
    <property type="term" value="F:zinc ion binding"/>
    <property type="evidence" value="ECO:0007669"/>
    <property type="project" value="UniProtKB-KW"/>
</dbReference>
<keyword evidence="3 8" id="KW-0863">Zinc-finger</keyword>
<accession>A0A3N4I3H1</accession>
<sequence length="203" mass="22826">MYGGLGGPFPCRLGCALTFLRQDYRLRHEHSLVHEPEKRFPCTIPQCSIRFTRKDTLDAHLASYNHDQPSVDESGIVFIGEERRFMCHYPGCGRHYSRAGKRARHQSKEHPSFVQTARKIGKQGSGTHFCTATDCNSKFTTKSSLTRHVRDAHSGPKERLSCPFPPCAITFGTNNNLQAHIKSYHSDKAKPSAIKSTTPAKKK</sequence>
<dbReference type="InterPro" id="IPR036236">
    <property type="entry name" value="Znf_C2H2_sf"/>
</dbReference>
<feature type="domain" description="C2H2-type" evidence="9">
    <location>
        <begin position="40"/>
        <end position="69"/>
    </location>
</feature>
<protein>
    <recommendedName>
        <fullName evidence="9">C2H2-type domain-containing protein</fullName>
    </recommendedName>
</protein>
<evidence type="ECO:0000256" key="8">
    <source>
        <dbReference type="PROSITE-ProRule" id="PRU00042"/>
    </source>
</evidence>
<evidence type="ECO:0000256" key="6">
    <source>
        <dbReference type="ARBA" id="ARBA00023163"/>
    </source>
</evidence>
<dbReference type="InterPro" id="IPR013087">
    <property type="entry name" value="Znf_C2H2_type"/>
</dbReference>
<evidence type="ECO:0000256" key="5">
    <source>
        <dbReference type="ARBA" id="ARBA00023015"/>
    </source>
</evidence>
<dbReference type="Proteomes" id="UP000275078">
    <property type="component" value="Unassembled WGS sequence"/>
</dbReference>
<evidence type="ECO:0000256" key="1">
    <source>
        <dbReference type="ARBA" id="ARBA00004123"/>
    </source>
</evidence>
<dbReference type="PROSITE" id="PS50157">
    <property type="entry name" value="ZINC_FINGER_C2H2_2"/>
    <property type="match status" value="4"/>
</dbReference>
<gene>
    <name evidence="10" type="ORF">BJ508DRAFT_213657</name>
</gene>
<evidence type="ECO:0000256" key="7">
    <source>
        <dbReference type="ARBA" id="ARBA00023242"/>
    </source>
</evidence>
<dbReference type="Pfam" id="PF00096">
    <property type="entry name" value="zf-C2H2"/>
    <property type="match status" value="1"/>
</dbReference>
<dbReference type="Gene3D" id="3.30.160.60">
    <property type="entry name" value="Classic Zinc Finger"/>
    <property type="match status" value="2"/>
</dbReference>
<dbReference type="EMBL" id="ML119745">
    <property type="protein sequence ID" value="RPA76404.1"/>
    <property type="molecule type" value="Genomic_DNA"/>
</dbReference>
<keyword evidence="5" id="KW-0805">Transcription regulation</keyword>
<dbReference type="STRING" id="1160509.A0A3N4I3H1"/>
<evidence type="ECO:0000259" key="9">
    <source>
        <dbReference type="PROSITE" id="PS50157"/>
    </source>
</evidence>
<dbReference type="PROSITE" id="PS00028">
    <property type="entry name" value="ZINC_FINGER_C2H2_1"/>
    <property type="match status" value="5"/>
</dbReference>
<dbReference type="SUPFAM" id="SSF57667">
    <property type="entry name" value="beta-beta-alpha zinc fingers"/>
    <property type="match status" value="2"/>
</dbReference>
<reference evidence="10 11" key="1">
    <citation type="journal article" date="2018" name="Nat. Ecol. Evol.">
        <title>Pezizomycetes genomes reveal the molecular basis of ectomycorrhizal truffle lifestyle.</title>
        <authorList>
            <person name="Murat C."/>
            <person name="Payen T."/>
            <person name="Noel B."/>
            <person name="Kuo A."/>
            <person name="Morin E."/>
            <person name="Chen J."/>
            <person name="Kohler A."/>
            <person name="Krizsan K."/>
            <person name="Balestrini R."/>
            <person name="Da Silva C."/>
            <person name="Montanini B."/>
            <person name="Hainaut M."/>
            <person name="Levati E."/>
            <person name="Barry K.W."/>
            <person name="Belfiori B."/>
            <person name="Cichocki N."/>
            <person name="Clum A."/>
            <person name="Dockter R.B."/>
            <person name="Fauchery L."/>
            <person name="Guy J."/>
            <person name="Iotti M."/>
            <person name="Le Tacon F."/>
            <person name="Lindquist E.A."/>
            <person name="Lipzen A."/>
            <person name="Malagnac F."/>
            <person name="Mello A."/>
            <person name="Molinier V."/>
            <person name="Miyauchi S."/>
            <person name="Poulain J."/>
            <person name="Riccioni C."/>
            <person name="Rubini A."/>
            <person name="Sitrit Y."/>
            <person name="Splivallo R."/>
            <person name="Traeger S."/>
            <person name="Wang M."/>
            <person name="Zifcakova L."/>
            <person name="Wipf D."/>
            <person name="Zambonelli A."/>
            <person name="Paolocci F."/>
            <person name="Nowrousian M."/>
            <person name="Ottonello S."/>
            <person name="Baldrian P."/>
            <person name="Spatafora J.W."/>
            <person name="Henrissat B."/>
            <person name="Nagy L.G."/>
            <person name="Aury J.M."/>
            <person name="Wincker P."/>
            <person name="Grigoriev I.V."/>
            <person name="Bonfante P."/>
            <person name="Martin F.M."/>
        </authorList>
    </citation>
    <scope>NUCLEOTIDE SEQUENCE [LARGE SCALE GENOMIC DNA]</scope>
    <source>
        <strain evidence="10 11">RN42</strain>
    </source>
</reference>
<evidence type="ECO:0000256" key="2">
    <source>
        <dbReference type="ARBA" id="ARBA00022723"/>
    </source>
</evidence>
<evidence type="ECO:0000313" key="11">
    <source>
        <dbReference type="Proteomes" id="UP000275078"/>
    </source>
</evidence>
<dbReference type="AlphaFoldDB" id="A0A3N4I3H1"/>
<name>A0A3N4I3H1_ASCIM</name>
<evidence type="ECO:0000256" key="3">
    <source>
        <dbReference type="ARBA" id="ARBA00022771"/>
    </source>
</evidence>
<dbReference type="InterPro" id="IPR051061">
    <property type="entry name" value="Zinc_finger_trans_reg"/>
</dbReference>